<sequence>MNTPATSLHYHNRQKRAGSSVAPTRENGSYGYKNKDFNNGSFNNEDEEPTNGRLDHSHSRNISPPPKHRHSHRKKRYQRSRSRSRSRSSSVERDSRRNSSSKYGYSWDKTHGRTVSEYEVRVHALSTQLAMAQSQIVGLENELHNIRNHASELDHRLLGSQQENHSLKSQNSEIINVMTTLKAGVESLTKEKNELLFAHEDVKVQAEAQRVDINNKEEQLARLNDRNSVLSQKCVDLLNLSNSSKQRAEASEAELDQLRPHHSALQNKLVGIEEEHRAYAIRIATFEKRENLWINEKTMLEKKVRELQASEVNYKKEIQQRVATQKQMEAEVLRSTKIELEGPQLEHLKALHSVVESLHAHHRSEMSQVKYKLQSLLNQKSKGDAKKGSTEERSTTTTRSTRNSVG</sequence>
<evidence type="ECO:0000256" key="2">
    <source>
        <dbReference type="SAM" id="MobiDB-lite"/>
    </source>
</evidence>
<feature type="region of interest" description="Disordered" evidence="2">
    <location>
        <begin position="1"/>
        <end position="108"/>
    </location>
</feature>
<protein>
    <submittedName>
        <fullName evidence="4">SWI5-dependent HO expression protein 3</fullName>
    </submittedName>
</protein>
<evidence type="ECO:0000256" key="1">
    <source>
        <dbReference type="SAM" id="Coils"/>
    </source>
</evidence>
<keyword evidence="3" id="KW-1185">Reference proteome</keyword>
<name>A0A915E2R7_9BILA</name>
<feature type="region of interest" description="Disordered" evidence="2">
    <location>
        <begin position="376"/>
        <end position="406"/>
    </location>
</feature>
<proteinExistence type="predicted"/>
<feature type="coiled-coil region" evidence="1">
    <location>
        <begin position="199"/>
        <end position="233"/>
    </location>
</feature>
<feature type="compositionally biased region" description="Low complexity" evidence="2">
    <location>
        <begin position="395"/>
        <end position="406"/>
    </location>
</feature>
<organism evidence="3 4">
    <name type="scientific">Ditylenchus dipsaci</name>
    <dbReference type="NCBI Taxonomy" id="166011"/>
    <lineage>
        <taxon>Eukaryota</taxon>
        <taxon>Metazoa</taxon>
        <taxon>Ecdysozoa</taxon>
        <taxon>Nematoda</taxon>
        <taxon>Chromadorea</taxon>
        <taxon>Rhabditida</taxon>
        <taxon>Tylenchina</taxon>
        <taxon>Tylenchomorpha</taxon>
        <taxon>Sphaerularioidea</taxon>
        <taxon>Anguinidae</taxon>
        <taxon>Anguininae</taxon>
        <taxon>Ditylenchus</taxon>
    </lineage>
</organism>
<dbReference type="AlphaFoldDB" id="A0A915E2R7"/>
<evidence type="ECO:0000313" key="4">
    <source>
        <dbReference type="WBParaSite" id="jg25231"/>
    </source>
</evidence>
<dbReference type="Proteomes" id="UP000887574">
    <property type="component" value="Unplaced"/>
</dbReference>
<feature type="compositionally biased region" description="Basic residues" evidence="2">
    <location>
        <begin position="66"/>
        <end position="86"/>
    </location>
</feature>
<feature type="compositionally biased region" description="Basic and acidic residues" evidence="2">
    <location>
        <begin position="381"/>
        <end position="394"/>
    </location>
</feature>
<evidence type="ECO:0000313" key="3">
    <source>
        <dbReference type="Proteomes" id="UP000887574"/>
    </source>
</evidence>
<accession>A0A915E2R7</accession>
<keyword evidence="1" id="KW-0175">Coiled coil</keyword>
<dbReference type="WBParaSite" id="jg25231">
    <property type="protein sequence ID" value="jg25231"/>
    <property type="gene ID" value="jg25231"/>
</dbReference>
<feature type="coiled-coil region" evidence="1">
    <location>
        <begin position="122"/>
        <end position="156"/>
    </location>
</feature>
<reference evidence="4" key="1">
    <citation type="submission" date="2022-11" db="UniProtKB">
        <authorList>
            <consortium name="WormBaseParasite"/>
        </authorList>
    </citation>
    <scope>IDENTIFICATION</scope>
</reference>